<gene>
    <name evidence="1" type="ORF">A3H64_00090</name>
</gene>
<comment type="caution">
    <text evidence="1">The sequence shown here is derived from an EMBL/GenBank/DDBJ whole genome shotgun (WGS) entry which is preliminary data.</text>
</comment>
<evidence type="ECO:0000313" key="1">
    <source>
        <dbReference type="EMBL" id="OGZ54197.1"/>
    </source>
</evidence>
<dbReference type="Proteomes" id="UP000178186">
    <property type="component" value="Unassembled WGS sequence"/>
</dbReference>
<dbReference type="EMBL" id="MHNY01000048">
    <property type="protein sequence ID" value="OGZ54197.1"/>
    <property type="molecule type" value="Genomic_DNA"/>
</dbReference>
<reference evidence="1 2" key="1">
    <citation type="journal article" date="2016" name="Nat. Commun.">
        <title>Thousands of microbial genomes shed light on interconnected biogeochemical processes in an aquifer system.</title>
        <authorList>
            <person name="Anantharaman K."/>
            <person name="Brown C.T."/>
            <person name="Hug L.A."/>
            <person name="Sharon I."/>
            <person name="Castelle C.J."/>
            <person name="Probst A.J."/>
            <person name="Thomas B.C."/>
            <person name="Singh A."/>
            <person name="Wilkins M.J."/>
            <person name="Karaoz U."/>
            <person name="Brodie E.L."/>
            <person name="Williams K.H."/>
            <person name="Hubbard S.S."/>
            <person name="Banfield J.F."/>
        </authorList>
    </citation>
    <scope>NUCLEOTIDE SEQUENCE [LARGE SCALE GENOMIC DNA]</scope>
</reference>
<accession>A0A1G2GVE6</accession>
<sequence>MPVITQKEYKSLLSRQIRVEKELEAVKKFVRVRLDEEQISPAKLKHWEDTSRDLDHGKGCSFTSQKKMEDWLKNL</sequence>
<protein>
    <submittedName>
        <fullName evidence="1">Uncharacterized protein</fullName>
    </submittedName>
</protein>
<evidence type="ECO:0000313" key="2">
    <source>
        <dbReference type="Proteomes" id="UP000178186"/>
    </source>
</evidence>
<dbReference type="STRING" id="1802128.A3H64_00090"/>
<proteinExistence type="predicted"/>
<name>A0A1G2GVE6_9BACT</name>
<organism evidence="1 2">
    <name type="scientific">Candidatus Ryanbacteria bacterium RIFCSPLOWO2_02_FULL_45_11c</name>
    <dbReference type="NCBI Taxonomy" id="1802128"/>
    <lineage>
        <taxon>Bacteria</taxon>
        <taxon>Candidatus Ryaniibacteriota</taxon>
    </lineage>
</organism>
<dbReference type="AlphaFoldDB" id="A0A1G2GVE6"/>